<proteinExistence type="predicted"/>
<protein>
    <submittedName>
        <fullName evidence="3">DUF2326 domain-containing protein</fullName>
    </submittedName>
</protein>
<evidence type="ECO:0000256" key="1">
    <source>
        <dbReference type="SAM" id="Coils"/>
    </source>
</evidence>
<gene>
    <name evidence="3" type="ORF">H5S41_07515</name>
</gene>
<dbReference type="Pfam" id="PF10088">
    <property type="entry name" value="DUF2326"/>
    <property type="match status" value="1"/>
</dbReference>
<dbReference type="InterPro" id="IPR018760">
    <property type="entry name" value="DUF2326"/>
</dbReference>
<feature type="coiled-coil region" evidence="1">
    <location>
        <begin position="207"/>
        <end position="234"/>
    </location>
</feature>
<sequence length="550" mass="64486">MLKEISCDEFIENGKARPPLIFHKGLNVVLGRDLGTNSIGKSTFLMILDFVFGGSDYAKKDTDVQSEVGEHTIKFQFEFNGENFYFKRSTGDFNTVIRCNSKYLPLSKDAELTIDKYCEFLADKYSIRETSFRNTVSSFIRVAGRDTNDQTHPLQANSKEKMEQQISKLLKIFNKYGPIEERSKYAKEAEKKYKAFKTSGKYKFMPITKNKSEYDRKQREIDQLYTEIESLKERTQQDLPTLDEVQAAELKRFYSELKVLVNQRNHNQKRLELVQENRNIGPVRFQRDYQELKEFFPEVDLKKVQMVEAFHRQLYKNLKVEFDNTERQLQDRIFDLQSQIKVLKEKINDAKGGQITSITDEIFKQYSELRQQIDVLKKSNENYLEEIQLKEDKKDQGDALERITKEQSIQVQNLLNDKMAELNEVICGSSRYIAPRIEIESSKKYVFETPNDHGTGASYKGLILFDEACLKLTELPIIVHDTIIFSDIEIPRVEKIIEMYLEENDKQIFIALDKLEQYSDSIREKVNENTILRLERGGKELFGRSWNEKD</sequence>
<name>A0A839HCE5_9LACO</name>
<comment type="caution">
    <text evidence="3">The sequence shown here is derived from an EMBL/GenBank/DDBJ whole genome shotgun (WGS) entry which is preliminary data.</text>
</comment>
<dbReference type="Gene3D" id="3.40.50.300">
    <property type="entry name" value="P-loop containing nucleotide triphosphate hydrolases"/>
    <property type="match status" value="1"/>
</dbReference>
<evidence type="ECO:0000313" key="4">
    <source>
        <dbReference type="Proteomes" id="UP000547628"/>
    </source>
</evidence>
<evidence type="ECO:0000313" key="3">
    <source>
        <dbReference type="EMBL" id="MBB1123802.1"/>
    </source>
</evidence>
<feature type="coiled-coil region" evidence="1">
    <location>
        <begin position="326"/>
        <end position="393"/>
    </location>
</feature>
<accession>A0A839HCE5</accession>
<dbReference type="InterPro" id="IPR027417">
    <property type="entry name" value="P-loop_NTPase"/>
</dbReference>
<reference evidence="3 4" key="1">
    <citation type="submission" date="2020-07" db="EMBL/GenBank/DDBJ databases">
        <title>Description of Limosilactobacillus balticus sp. nov., Limosilactobacillus agrestis sp. nov., Limosilactobacillus albertensis sp. nov., Limosilactobacillus rudii sp. nov., Limosilactobacillus fastidiosus sp. nov., five novel Limosilactobacillus species isolated from the vertebrate gastrointestinal tract, and proposal of 6 subspecies of Limosilactobacillus reuteri adapted to the gastrointestinal tract of specific vertebrate hosts.</title>
        <authorList>
            <person name="Li F."/>
            <person name="Cheng C."/>
            <person name="Zheng J."/>
            <person name="Quevedo R.M."/>
            <person name="Li J."/>
            <person name="Roos S."/>
            <person name="Gaenzle M.G."/>
            <person name="Walter J."/>
        </authorList>
    </citation>
    <scope>NUCLEOTIDE SEQUENCE [LARGE SCALE GENOMIC DNA]</scope>
    <source>
        <strain evidence="3 4">Lr3000</strain>
    </source>
</reference>
<dbReference type="EMBL" id="JACIVD010000065">
    <property type="protein sequence ID" value="MBB1123802.1"/>
    <property type="molecule type" value="Genomic_DNA"/>
</dbReference>
<feature type="domain" description="DUF2326" evidence="2">
    <location>
        <begin position="437"/>
        <end position="543"/>
    </location>
</feature>
<dbReference type="Proteomes" id="UP000547628">
    <property type="component" value="Unassembled WGS sequence"/>
</dbReference>
<keyword evidence="1" id="KW-0175">Coiled coil</keyword>
<dbReference type="RefSeq" id="WP_180375889.1">
    <property type="nucleotide sequence ID" value="NZ_JACIVD010000065.1"/>
</dbReference>
<evidence type="ECO:0000259" key="2">
    <source>
        <dbReference type="Pfam" id="PF10088"/>
    </source>
</evidence>
<dbReference type="AlphaFoldDB" id="A0A839HCE5"/>
<organism evidence="3 4">
    <name type="scientific">Limosilactobacillus albertensis</name>
    <dbReference type="NCBI Taxonomy" id="2759752"/>
    <lineage>
        <taxon>Bacteria</taxon>
        <taxon>Bacillati</taxon>
        <taxon>Bacillota</taxon>
        <taxon>Bacilli</taxon>
        <taxon>Lactobacillales</taxon>
        <taxon>Lactobacillaceae</taxon>
        <taxon>Limosilactobacillus</taxon>
    </lineage>
</organism>